<organism evidence="3 4">
    <name type="scientific">Flavobacterium okayamense</name>
    <dbReference type="NCBI Taxonomy" id="2830782"/>
    <lineage>
        <taxon>Bacteria</taxon>
        <taxon>Pseudomonadati</taxon>
        <taxon>Bacteroidota</taxon>
        <taxon>Flavobacteriia</taxon>
        <taxon>Flavobacteriales</taxon>
        <taxon>Flavobacteriaceae</taxon>
        <taxon>Flavobacterium</taxon>
    </lineage>
</organism>
<keyword evidence="4" id="KW-1185">Reference proteome</keyword>
<dbReference type="InterPro" id="IPR018637">
    <property type="entry name" value="DUF2059"/>
</dbReference>
<dbReference type="Pfam" id="PF09832">
    <property type="entry name" value="DUF2059"/>
    <property type="match status" value="1"/>
</dbReference>
<feature type="domain" description="DUF2059" evidence="2">
    <location>
        <begin position="70"/>
        <end position="125"/>
    </location>
</feature>
<evidence type="ECO:0000313" key="4">
    <source>
        <dbReference type="Proteomes" id="UP000825258"/>
    </source>
</evidence>
<proteinExistence type="predicted"/>
<accession>A0ABM7S3Y7</accession>
<gene>
    <name evidence="3" type="ORF">KK2020170_10940</name>
</gene>
<sequence>MKKLLFVFAFALVSQLGFSQEDFKADVMKVIEMSGSNATMDAAKAQVLAMVPSDKQAEFIKEFDVIINSITEQQAKNFMEVYTHDDIKAMMKFYESPVGKKMQEKAPILAEKAIAMQQANMMQIQGLVMKYMQ</sequence>
<keyword evidence="1" id="KW-0732">Signal</keyword>
<evidence type="ECO:0000313" key="3">
    <source>
        <dbReference type="EMBL" id="BCY28226.1"/>
    </source>
</evidence>
<protein>
    <recommendedName>
        <fullName evidence="2">DUF2059 domain-containing protein</fullName>
    </recommendedName>
</protein>
<feature type="chain" id="PRO_5046221802" description="DUF2059 domain-containing protein" evidence="1">
    <location>
        <begin position="20"/>
        <end position="133"/>
    </location>
</feature>
<feature type="signal peptide" evidence="1">
    <location>
        <begin position="1"/>
        <end position="19"/>
    </location>
</feature>
<evidence type="ECO:0000259" key="2">
    <source>
        <dbReference type="Pfam" id="PF09832"/>
    </source>
</evidence>
<dbReference type="RefSeq" id="WP_221259828.1">
    <property type="nucleotide sequence ID" value="NZ_AP024749.1"/>
</dbReference>
<dbReference type="EMBL" id="AP024749">
    <property type="protein sequence ID" value="BCY28226.1"/>
    <property type="molecule type" value="Genomic_DNA"/>
</dbReference>
<evidence type="ECO:0000256" key="1">
    <source>
        <dbReference type="SAM" id="SignalP"/>
    </source>
</evidence>
<reference evidence="3 4" key="1">
    <citation type="submission" date="2021-06" db="EMBL/GenBank/DDBJ databases">
        <title>Whole genome sequences of Flavobacterium sp. KK2020170 and assembly.</title>
        <authorList>
            <person name="Kitahara K."/>
            <person name="Miyoshi S."/>
            <person name="Uesaka K."/>
        </authorList>
    </citation>
    <scope>NUCLEOTIDE SEQUENCE [LARGE SCALE GENOMIC DNA]</scope>
    <source>
        <strain evidence="3 4">KK2020170</strain>
    </source>
</reference>
<dbReference type="Proteomes" id="UP000825258">
    <property type="component" value="Chromosome"/>
</dbReference>
<name>A0ABM7S3Y7_9FLAO</name>